<proteinExistence type="inferred from homology"/>
<protein>
    <submittedName>
        <fullName evidence="4">SDR family NAD(P)-dependent oxidoreductase</fullName>
    </submittedName>
</protein>
<dbReference type="PRINTS" id="PR00081">
    <property type="entry name" value="GDHRDH"/>
</dbReference>
<dbReference type="InterPro" id="IPR020904">
    <property type="entry name" value="Sc_DH/Rdtase_CS"/>
</dbReference>
<dbReference type="InterPro" id="IPR036291">
    <property type="entry name" value="NAD(P)-bd_dom_sf"/>
</dbReference>
<sequence length="239" mass="26214">MTQTILITGASSGIGLQLAKDYANQGHKVIACGRDKQKLETALDDNRIDAVVFDIQDGASIESALSAYDSLDLVILNAGTCEYIDDAKKFDAQLFKRVIDTNVLGTGYCLSAVLPKLQRGSHLAIVSSTVTFLPLTRSEAYGASKAALDYLARTLAIDLAEFGIDVSLVRPGFVETPLTDKNTFKMPGRISVQRASEMIRQGLHKRKKIINFPFVFQAIMRLLALLPNAVWHRIAVRMN</sequence>
<evidence type="ECO:0000256" key="2">
    <source>
        <dbReference type="ARBA" id="ARBA00023002"/>
    </source>
</evidence>
<accession>A0ABV7WVH0</accession>
<gene>
    <name evidence="4" type="ORF">ACFOND_11770</name>
</gene>
<dbReference type="SUPFAM" id="SSF51735">
    <property type="entry name" value="NAD(P)-binding Rossmann-fold domains"/>
    <property type="match status" value="1"/>
</dbReference>
<evidence type="ECO:0000313" key="5">
    <source>
        <dbReference type="Proteomes" id="UP001595710"/>
    </source>
</evidence>
<evidence type="ECO:0000256" key="3">
    <source>
        <dbReference type="SAM" id="Phobius"/>
    </source>
</evidence>
<keyword evidence="3" id="KW-0472">Membrane</keyword>
<name>A0ABV7WVH0_9GAMM</name>
<organism evidence="4 5">
    <name type="scientific">Reinekea marina</name>
    <dbReference type="NCBI Taxonomy" id="1310421"/>
    <lineage>
        <taxon>Bacteria</taxon>
        <taxon>Pseudomonadati</taxon>
        <taxon>Pseudomonadota</taxon>
        <taxon>Gammaproteobacteria</taxon>
        <taxon>Oceanospirillales</taxon>
        <taxon>Saccharospirillaceae</taxon>
        <taxon>Reinekea</taxon>
    </lineage>
</organism>
<keyword evidence="5" id="KW-1185">Reference proteome</keyword>
<dbReference type="PANTHER" id="PTHR44196:SF1">
    <property type="entry name" value="DEHYDROGENASE_REDUCTASE SDR FAMILY MEMBER 7B"/>
    <property type="match status" value="1"/>
</dbReference>
<keyword evidence="3" id="KW-0812">Transmembrane</keyword>
<evidence type="ECO:0000256" key="1">
    <source>
        <dbReference type="ARBA" id="ARBA00006484"/>
    </source>
</evidence>
<feature type="transmembrane region" description="Helical" evidence="3">
    <location>
        <begin position="209"/>
        <end position="231"/>
    </location>
</feature>
<evidence type="ECO:0000313" key="4">
    <source>
        <dbReference type="EMBL" id="MFC3702319.1"/>
    </source>
</evidence>
<dbReference type="EMBL" id="JBHRYN010000012">
    <property type="protein sequence ID" value="MFC3702319.1"/>
    <property type="molecule type" value="Genomic_DNA"/>
</dbReference>
<dbReference type="Pfam" id="PF00106">
    <property type="entry name" value="adh_short"/>
    <property type="match status" value="1"/>
</dbReference>
<dbReference type="Proteomes" id="UP001595710">
    <property type="component" value="Unassembled WGS sequence"/>
</dbReference>
<reference evidence="5" key="1">
    <citation type="journal article" date="2019" name="Int. J. Syst. Evol. Microbiol.">
        <title>The Global Catalogue of Microorganisms (GCM) 10K type strain sequencing project: providing services to taxonomists for standard genome sequencing and annotation.</title>
        <authorList>
            <consortium name="The Broad Institute Genomics Platform"/>
            <consortium name="The Broad Institute Genome Sequencing Center for Infectious Disease"/>
            <person name="Wu L."/>
            <person name="Ma J."/>
        </authorList>
    </citation>
    <scope>NUCLEOTIDE SEQUENCE [LARGE SCALE GENOMIC DNA]</scope>
    <source>
        <strain evidence="5">CECT 8288</strain>
    </source>
</reference>
<dbReference type="Gene3D" id="3.40.50.720">
    <property type="entry name" value="NAD(P)-binding Rossmann-like Domain"/>
    <property type="match status" value="1"/>
</dbReference>
<dbReference type="PROSITE" id="PS00061">
    <property type="entry name" value="ADH_SHORT"/>
    <property type="match status" value="1"/>
</dbReference>
<dbReference type="InterPro" id="IPR002347">
    <property type="entry name" value="SDR_fam"/>
</dbReference>
<dbReference type="RefSeq" id="WP_290281368.1">
    <property type="nucleotide sequence ID" value="NZ_JAUFQI010000001.1"/>
</dbReference>
<keyword evidence="2" id="KW-0560">Oxidoreductase</keyword>
<dbReference type="PANTHER" id="PTHR44196">
    <property type="entry name" value="DEHYDROGENASE/REDUCTASE SDR FAMILY MEMBER 7B"/>
    <property type="match status" value="1"/>
</dbReference>
<keyword evidence="3" id="KW-1133">Transmembrane helix</keyword>
<comment type="similarity">
    <text evidence="1">Belongs to the short-chain dehydrogenases/reductases (SDR) family.</text>
</comment>
<comment type="caution">
    <text evidence="4">The sequence shown here is derived from an EMBL/GenBank/DDBJ whole genome shotgun (WGS) entry which is preliminary data.</text>
</comment>